<keyword evidence="11" id="KW-0325">Glycoprotein</keyword>
<gene>
    <name evidence="15" type="ORF">CDL12_24563</name>
</gene>
<evidence type="ECO:0000256" key="9">
    <source>
        <dbReference type="ARBA" id="ARBA00022989"/>
    </source>
</evidence>
<keyword evidence="6 12" id="KW-0812">Transmembrane</keyword>
<dbReference type="EMBL" id="NKXS01005713">
    <property type="protein sequence ID" value="PIN02913.1"/>
    <property type="molecule type" value="Genomic_DNA"/>
</dbReference>
<dbReference type="SUPFAM" id="SSF52047">
    <property type="entry name" value="RNI-like"/>
    <property type="match status" value="1"/>
</dbReference>
<evidence type="ECO:0000313" key="15">
    <source>
        <dbReference type="EMBL" id="PIN02913.1"/>
    </source>
</evidence>
<accession>A0A2G9GC97</accession>
<feature type="chain" id="PRO_5013936921" evidence="13">
    <location>
        <begin position="23"/>
        <end position="667"/>
    </location>
</feature>
<keyword evidence="4" id="KW-1003">Cell membrane</keyword>
<dbReference type="InterPro" id="IPR001611">
    <property type="entry name" value="Leu-rich_rpt"/>
</dbReference>
<feature type="domain" description="Leucine-rich repeat-containing N-terminal plant-type" evidence="14">
    <location>
        <begin position="26"/>
        <end position="61"/>
    </location>
</feature>
<evidence type="ECO:0000256" key="11">
    <source>
        <dbReference type="ARBA" id="ARBA00023180"/>
    </source>
</evidence>
<dbReference type="Proteomes" id="UP000231279">
    <property type="component" value="Unassembled WGS sequence"/>
</dbReference>
<evidence type="ECO:0000256" key="7">
    <source>
        <dbReference type="ARBA" id="ARBA00022729"/>
    </source>
</evidence>
<dbReference type="InterPro" id="IPR013210">
    <property type="entry name" value="LRR_N_plant-typ"/>
</dbReference>
<name>A0A2G9GC97_9LAMI</name>
<dbReference type="SMART" id="SM00369">
    <property type="entry name" value="LRR_TYP"/>
    <property type="match status" value="7"/>
</dbReference>
<dbReference type="AlphaFoldDB" id="A0A2G9GC97"/>
<dbReference type="OrthoDB" id="1740823at2759"/>
<evidence type="ECO:0000256" key="10">
    <source>
        <dbReference type="ARBA" id="ARBA00023136"/>
    </source>
</evidence>
<dbReference type="GO" id="GO:0051707">
    <property type="term" value="P:response to other organism"/>
    <property type="evidence" value="ECO:0007669"/>
    <property type="project" value="UniProtKB-ARBA"/>
</dbReference>
<dbReference type="SUPFAM" id="SSF52058">
    <property type="entry name" value="L domain-like"/>
    <property type="match status" value="1"/>
</dbReference>
<evidence type="ECO:0000256" key="6">
    <source>
        <dbReference type="ARBA" id="ARBA00022692"/>
    </source>
</evidence>
<keyword evidence="16" id="KW-1185">Reference proteome</keyword>
<dbReference type="InterPro" id="IPR050647">
    <property type="entry name" value="Plant_LRR-RLKs"/>
</dbReference>
<evidence type="ECO:0000256" key="5">
    <source>
        <dbReference type="ARBA" id="ARBA00022614"/>
    </source>
</evidence>
<evidence type="ECO:0000259" key="14">
    <source>
        <dbReference type="Pfam" id="PF08263"/>
    </source>
</evidence>
<dbReference type="STRING" id="429701.A0A2G9GC97"/>
<evidence type="ECO:0000256" key="2">
    <source>
        <dbReference type="ARBA" id="ARBA00004236"/>
    </source>
</evidence>
<dbReference type="PROSITE" id="PS51450">
    <property type="entry name" value="LRR"/>
    <property type="match status" value="1"/>
</dbReference>
<keyword evidence="7 13" id="KW-0732">Signal</keyword>
<dbReference type="PANTHER" id="PTHR48056:SF57">
    <property type="entry name" value="LEUCINE-RICH REPEAT-CONTAINING N-TERMINAL PLANT-TYPE DOMAIN-CONTAINING PROTEIN"/>
    <property type="match status" value="1"/>
</dbReference>
<dbReference type="PANTHER" id="PTHR48056">
    <property type="entry name" value="LRR RECEPTOR-LIKE SERINE/THREONINE-PROTEIN KINASE-RELATED"/>
    <property type="match status" value="1"/>
</dbReference>
<evidence type="ECO:0000313" key="16">
    <source>
        <dbReference type="Proteomes" id="UP000231279"/>
    </source>
</evidence>
<dbReference type="InterPro" id="IPR003591">
    <property type="entry name" value="Leu-rich_rpt_typical-subtyp"/>
</dbReference>
<evidence type="ECO:0000256" key="4">
    <source>
        <dbReference type="ARBA" id="ARBA00022475"/>
    </source>
</evidence>
<comment type="caution">
    <text evidence="15">The sequence shown here is derived from an EMBL/GenBank/DDBJ whole genome shotgun (WGS) entry which is preliminary data.</text>
</comment>
<keyword evidence="9 12" id="KW-1133">Transmembrane helix</keyword>
<dbReference type="PRINTS" id="PR00019">
    <property type="entry name" value="LEURICHRPT"/>
</dbReference>
<feature type="transmembrane region" description="Helical" evidence="12">
    <location>
        <begin position="646"/>
        <end position="665"/>
    </location>
</feature>
<dbReference type="Pfam" id="PF13855">
    <property type="entry name" value="LRR_8"/>
    <property type="match status" value="1"/>
</dbReference>
<dbReference type="Pfam" id="PF08263">
    <property type="entry name" value="LRRNT_2"/>
    <property type="match status" value="1"/>
</dbReference>
<keyword evidence="5" id="KW-0433">Leucine-rich repeat</keyword>
<comment type="similarity">
    <text evidence="3">Belongs to the RLP family.</text>
</comment>
<comment type="subcellular location">
    <subcellularLocation>
        <location evidence="2">Cell membrane</location>
    </subcellularLocation>
    <subcellularLocation>
        <location evidence="1">Membrane</location>
        <topology evidence="1">Single-pass membrane protein</topology>
    </subcellularLocation>
</comment>
<evidence type="ECO:0000256" key="13">
    <source>
        <dbReference type="SAM" id="SignalP"/>
    </source>
</evidence>
<evidence type="ECO:0000256" key="1">
    <source>
        <dbReference type="ARBA" id="ARBA00004167"/>
    </source>
</evidence>
<evidence type="ECO:0000256" key="12">
    <source>
        <dbReference type="SAM" id="Phobius"/>
    </source>
</evidence>
<reference evidence="16" key="1">
    <citation type="journal article" date="2018" name="Gigascience">
        <title>Genome assembly of the Pink Ipe (Handroanthus impetiginosus, Bignoniaceae), a highly valued, ecologically keystone Neotropical timber forest tree.</title>
        <authorList>
            <person name="Silva-Junior O.B."/>
            <person name="Grattapaglia D."/>
            <person name="Novaes E."/>
            <person name="Collevatti R.G."/>
        </authorList>
    </citation>
    <scope>NUCLEOTIDE SEQUENCE [LARGE SCALE GENOMIC DNA]</scope>
    <source>
        <strain evidence="16">cv. UFG-1</strain>
    </source>
</reference>
<dbReference type="GO" id="GO:0033612">
    <property type="term" value="F:receptor serine/threonine kinase binding"/>
    <property type="evidence" value="ECO:0007669"/>
    <property type="project" value="TreeGrafter"/>
</dbReference>
<dbReference type="GO" id="GO:0005886">
    <property type="term" value="C:plasma membrane"/>
    <property type="evidence" value="ECO:0007669"/>
    <property type="project" value="UniProtKB-SubCell"/>
</dbReference>
<evidence type="ECO:0000256" key="3">
    <source>
        <dbReference type="ARBA" id="ARBA00009592"/>
    </source>
</evidence>
<dbReference type="GO" id="GO:0006952">
    <property type="term" value="P:defense response"/>
    <property type="evidence" value="ECO:0007669"/>
    <property type="project" value="UniProtKB-ARBA"/>
</dbReference>
<keyword evidence="8" id="KW-0677">Repeat</keyword>
<keyword evidence="10 12" id="KW-0472">Membrane</keyword>
<evidence type="ECO:0000256" key="8">
    <source>
        <dbReference type="ARBA" id="ARBA00022737"/>
    </source>
</evidence>
<feature type="signal peptide" evidence="13">
    <location>
        <begin position="1"/>
        <end position="22"/>
    </location>
</feature>
<dbReference type="FunFam" id="3.80.10.10:FF:000129">
    <property type="entry name" value="Leucine-rich repeat receptor-like kinase"/>
    <property type="match status" value="1"/>
</dbReference>
<organism evidence="15 16">
    <name type="scientific">Handroanthus impetiginosus</name>
    <dbReference type="NCBI Taxonomy" id="429701"/>
    <lineage>
        <taxon>Eukaryota</taxon>
        <taxon>Viridiplantae</taxon>
        <taxon>Streptophyta</taxon>
        <taxon>Embryophyta</taxon>
        <taxon>Tracheophyta</taxon>
        <taxon>Spermatophyta</taxon>
        <taxon>Magnoliopsida</taxon>
        <taxon>eudicotyledons</taxon>
        <taxon>Gunneridae</taxon>
        <taxon>Pentapetalae</taxon>
        <taxon>asterids</taxon>
        <taxon>lamiids</taxon>
        <taxon>Lamiales</taxon>
        <taxon>Bignoniaceae</taxon>
        <taxon>Crescentiina</taxon>
        <taxon>Tabebuia alliance</taxon>
        <taxon>Handroanthus</taxon>
    </lineage>
</organism>
<dbReference type="Gene3D" id="3.80.10.10">
    <property type="entry name" value="Ribonuclease Inhibitor"/>
    <property type="match status" value="4"/>
</dbReference>
<protein>
    <submittedName>
        <fullName evidence="15">Leucine-rich repeat protein</fullName>
    </submittedName>
</protein>
<proteinExistence type="inferred from homology"/>
<dbReference type="InterPro" id="IPR032675">
    <property type="entry name" value="LRR_dom_sf"/>
</dbReference>
<dbReference type="Pfam" id="PF00560">
    <property type="entry name" value="LRR_1"/>
    <property type="match status" value="4"/>
</dbReference>
<sequence length="667" mass="74147">MLTLSFLFLVLLSSLRLYAVLSCNQLDRESLLSFYHQISSASATPLNWSSTDCCQWEGIACRTYDLRVTRLWLPQRGLAGTITPFLANLSHLSHLNLSCNHLSGPFPHTVFNTLNHLQTVDLSSNQFNGSIDSVFLHEALNLIAFNVSTNSFIGPIPSSVCKNSRFLEILDFSMNQFSGQQFDGLGHCSNLRVFRAGLNSLSGWLPPDLYSMRTLKEISLFNNHFSGTINSIIVLLSNLKILELHVNELSGELPLDIGLLSNLEHLQLHTNNLSGTLPPLMNCSKLEVLLLRNNHFGGEISILDFSKLRQLQVVDFANNSFALTAVRLASNRLVGEIPPCISSLTSLYHLALSDNYLSNVVGALKILEHCENLTVLFLSRCFHDERMPDDNDLLHLTGFQNLQILTLGGCKLHGEIPFWTSKLRKLKILNLSYNKISGSIPTWLGNMPSLFDLNLTQNSLSGNVPHEISRLPALIAENTSSELIPLKLPYVVRGLEYNRLFNVHRALKLGNNSLSGDIPGEIGQLKLLQLLDLSNNKFNGSIPDELSHLINLERLDLSSNNLSGEIPESFARLHFLSSFSVANKDLEGEIPRDGQFETFSVTSFQGNPKLCGSQGERSCSVGTRVDIYEEEETEESPWYTTVPSGLGYFVGFFVVTVSLLFGGFCRT</sequence>
<dbReference type="FunFam" id="3.80.10.10:FF:000213">
    <property type="entry name" value="Tyrosine-sulfated glycopeptide receptor 1"/>
    <property type="match status" value="1"/>
</dbReference>